<accession>A0A927B338</accession>
<name>A0A927B338_9BACT</name>
<dbReference type="Pfam" id="PF18950">
    <property type="entry name" value="DUF5694"/>
    <property type="match status" value="1"/>
</dbReference>
<dbReference type="EMBL" id="JACXAA010000005">
    <property type="protein sequence ID" value="MBD2754347.1"/>
    <property type="molecule type" value="Genomic_DNA"/>
</dbReference>
<gene>
    <name evidence="2" type="ORF">IC230_15680</name>
</gene>
<evidence type="ECO:0000313" key="3">
    <source>
        <dbReference type="Proteomes" id="UP000653797"/>
    </source>
</evidence>
<comment type="caution">
    <text evidence="2">The sequence shown here is derived from an EMBL/GenBank/DDBJ whole genome shotgun (WGS) entry which is preliminary data.</text>
</comment>
<feature type="signal peptide" evidence="1">
    <location>
        <begin position="1"/>
        <end position="21"/>
    </location>
</feature>
<dbReference type="RefSeq" id="WP_191039983.1">
    <property type="nucleotide sequence ID" value="NZ_JACXAA010000005.1"/>
</dbReference>
<dbReference type="AlphaFoldDB" id="A0A927B338"/>
<feature type="chain" id="PRO_5037394080" description="ChaN family lipoprotein" evidence="1">
    <location>
        <begin position="22"/>
        <end position="275"/>
    </location>
</feature>
<reference evidence="2" key="1">
    <citation type="submission" date="2020-09" db="EMBL/GenBank/DDBJ databases">
        <authorList>
            <person name="Kim M.K."/>
        </authorList>
    </citation>
    <scope>NUCLEOTIDE SEQUENCE</scope>
    <source>
        <strain evidence="2">BT704</strain>
    </source>
</reference>
<dbReference type="InterPro" id="IPR043749">
    <property type="entry name" value="DUF5694"/>
</dbReference>
<proteinExistence type="predicted"/>
<keyword evidence="3" id="KW-1185">Reference proteome</keyword>
<dbReference type="Proteomes" id="UP000653797">
    <property type="component" value="Unassembled WGS sequence"/>
</dbReference>
<protein>
    <recommendedName>
        <fullName evidence="4">ChaN family lipoprotein</fullName>
    </recommendedName>
</protein>
<sequence>MNRFLCFNFLSVLLFVASVQAQQTPKIKVLLLGTFHFGETSDKGKIAFDDLFSAKRQQELQQLTNVLARLKPDKIFVENEPDRQAHWDSVYTQYRQGKLDTTTIRNEIFQVALRTARKAGLSRVICVDHHQPLPYDKLEAFEKRTSKDSLALRKMATYKLLSAPYPYPKKTKTLAGSSLRDYLLCVNSADYDAGNRADYFVYAPSSGYDNDYTGVEFITSWYDRNAKILTNILRSAEPTDTFHIVLFGSSHMLPLRHYFQMHPYFDVVELADVLK</sequence>
<evidence type="ECO:0008006" key="4">
    <source>
        <dbReference type="Google" id="ProtNLM"/>
    </source>
</evidence>
<evidence type="ECO:0000256" key="1">
    <source>
        <dbReference type="SAM" id="SignalP"/>
    </source>
</evidence>
<keyword evidence="1" id="KW-0732">Signal</keyword>
<organism evidence="2 3">
    <name type="scientific">Spirosoma validum</name>
    <dbReference type="NCBI Taxonomy" id="2771355"/>
    <lineage>
        <taxon>Bacteria</taxon>
        <taxon>Pseudomonadati</taxon>
        <taxon>Bacteroidota</taxon>
        <taxon>Cytophagia</taxon>
        <taxon>Cytophagales</taxon>
        <taxon>Cytophagaceae</taxon>
        <taxon>Spirosoma</taxon>
    </lineage>
</organism>
<evidence type="ECO:0000313" key="2">
    <source>
        <dbReference type="EMBL" id="MBD2754347.1"/>
    </source>
</evidence>